<dbReference type="EMBL" id="UYSL01022662">
    <property type="protein sequence ID" value="VDL80890.1"/>
    <property type="molecule type" value="Genomic_DNA"/>
</dbReference>
<evidence type="ECO:0000313" key="1">
    <source>
        <dbReference type="EMBL" id="VDL80890.1"/>
    </source>
</evidence>
<proteinExistence type="predicted"/>
<dbReference type="Proteomes" id="UP000271162">
    <property type="component" value="Unassembled WGS sequence"/>
</dbReference>
<protein>
    <submittedName>
        <fullName evidence="3">Ly-6-related protein HOT-6 (inferred by orthology to a C. elegans protein)</fullName>
    </submittedName>
</protein>
<gene>
    <name evidence="1" type="ORF">NBR_LOCUS17276</name>
</gene>
<keyword evidence="2" id="KW-1185">Reference proteome</keyword>
<evidence type="ECO:0000313" key="3">
    <source>
        <dbReference type="WBParaSite" id="NBR_0001727501-mRNA-1"/>
    </source>
</evidence>
<reference evidence="1 2" key="2">
    <citation type="submission" date="2018-11" db="EMBL/GenBank/DDBJ databases">
        <authorList>
            <consortium name="Pathogen Informatics"/>
        </authorList>
    </citation>
    <scope>NUCLEOTIDE SEQUENCE [LARGE SCALE GENOMIC DNA]</scope>
</reference>
<name>A0A0N4YJV5_NIPBR</name>
<sequence>MPLLSKSAACSAEIESDSSIEGQICSSSSECVTLTLNFENSTFAVRGCMEYILRHSLKIEDIHEEG</sequence>
<organism evidence="3">
    <name type="scientific">Nippostrongylus brasiliensis</name>
    <name type="common">Rat hookworm</name>
    <dbReference type="NCBI Taxonomy" id="27835"/>
    <lineage>
        <taxon>Eukaryota</taxon>
        <taxon>Metazoa</taxon>
        <taxon>Ecdysozoa</taxon>
        <taxon>Nematoda</taxon>
        <taxon>Chromadorea</taxon>
        <taxon>Rhabditida</taxon>
        <taxon>Rhabditina</taxon>
        <taxon>Rhabditomorpha</taxon>
        <taxon>Strongyloidea</taxon>
        <taxon>Heligmosomidae</taxon>
        <taxon>Nippostrongylus</taxon>
    </lineage>
</organism>
<reference evidence="3" key="1">
    <citation type="submission" date="2017-02" db="UniProtKB">
        <authorList>
            <consortium name="WormBaseParasite"/>
        </authorList>
    </citation>
    <scope>IDENTIFICATION</scope>
</reference>
<dbReference type="AlphaFoldDB" id="A0A0N4YJV5"/>
<dbReference type="WBParaSite" id="NBR_0001727501-mRNA-1">
    <property type="protein sequence ID" value="NBR_0001727501-mRNA-1"/>
    <property type="gene ID" value="NBR_0001727501"/>
</dbReference>
<evidence type="ECO:0000313" key="2">
    <source>
        <dbReference type="Proteomes" id="UP000271162"/>
    </source>
</evidence>
<dbReference type="STRING" id="27835.A0A0N4YJV5"/>
<accession>A0A0N4YJV5</accession>